<keyword evidence="5" id="KW-0175">Coiled coil</keyword>
<comment type="subunit">
    <text evidence="3">DNA polymerase III contains a core (composed of alpha, epsilon and theta chains) that associates with a tau subunit. This core dimerizes to form the POLIII' complex. PolIII' associates with the gamma complex (composed of gamma, delta, delta', psi and chi chains) and with the beta chain to form the complete DNA polymerase III complex.</text>
</comment>
<evidence type="ECO:0000259" key="8">
    <source>
        <dbReference type="SMART" id="SM00479"/>
    </source>
</evidence>
<dbReference type="GO" id="GO:0005829">
    <property type="term" value="C:cytosol"/>
    <property type="evidence" value="ECO:0007669"/>
    <property type="project" value="TreeGrafter"/>
</dbReference>
<reference evidence="9 10" key="1">
    <citation type="submission" date="2016-10" db="EMBL/GenBank/DDBJ databases">
        <authorList>
            <person name="de Groot N.N."/>
        </authorList>
    </citation>
    <scope>NUCLEOTIDE SEQUENCE [LARGE SCALE GENOMIC DNA]</scope>
    <source>
        <strain evidence="9 10">CGMCC 1.9157</strain>
    </source>
</reference>
<keyword evidence="6" id="KW-1133">Transmembrane helix</keyword>
<evidence type="ECO:0000259" key="7">
    <source>
        <dbReference type="SMART" id="SM00091"/>
    </source>
</evidence>
<evidence type="ECO:0000256" key="2">
    <source>
        <dbReference type="ARBA" id="ARBA00025483"/>
    </source>
</evidence>
<dbReference type="CDD" id="cd06127">
    <property type="entry name" value="DEDDh"/>
    <property type="match status" value="1"/>
</dbReference>
<dbReference type="NCBIfam" id="TIGR00573">
    <property type="entry name" value="dnaq"/>
    <property type="match status" value="1"/>
</dbReference>
<comment type="catalytic activity">
    <reaction evidence="4">
        <text>DNA(n) + a 2'-deoxyribonucleoside 5'-triphosphate = DNA(n+1) + diphosphate</text>
        <dbReference type="Rhea" id="RHEA:22508"/>
        <dbReference type="Rhea" id="RHEA-COMP:17339"/>
        <dbReference type="Rhea" id="RHEA-COMP:17340"/>
        <dbReference type="ChEBI" id="CHEBI:33019"/>
        <dbReference type="ChEBI" id="CHEBI:61560"/>
        <dbReference type="ChEBI" id="CHEBI:173112"/>
        <dbReference type="EC" id="2.7.7.7"/>
    </reaction>
</comment>
<evidence type="ECO:0000313" key="9">
    <source>
        <dbReference type="EMBL" id="SFO52290.1"/>
    </source>
</evidence>
<name>A0A1I5HWD8_9HYPH</name>
<dbReference type="PANTHER" id="PTHR30231:SF41">
    <property type="entry name" value="DNA POLYMERASE III SUBUNIT EPSILON"/>
    <property type="match status" value="1"/>
</dbReference>
<comment type="function">
    <text evidence="2">DNA polymerase III is a complex, multichain enzyme responsible for most of the replicative synthesis in bacteria. The epsilon subunit contain the editing function and is a proofreading 3'-5' exonuclease.</text>
</comment>
<dbReference type="EMBL" id="FOVR01000007">
    <property type="protein sequence ID" value="SFO52290.1"/>
    <property type="molecule type" value="Genomic_DNA"/>
</dbReference>
<dbReference type="Gene3D" id="3.30.450.20">
    <property type="entry name" value="PAS domain"/>
    <property type="match status" value="1"/>
</dbReference>
<dbReference type="AlphaFoldDB" id="A0A1I5HWD8"/>
<feature type="domain" description="Exonuclease" evidence="8">
    <location>
        <begin position="523"/>
        <end position="693"/>
    </location>
</feature>
<protein>
    <recommendedName>
        <fullName evidence="1">DNA-directed DNA polymerase</fullName>
        <ecNumber evidence="1">2.7.7.7</ecNumber>
    </recommendedName>
</protein>
<evidence type="ECO:0000256" key="1">
    <source>
        <dbReference type="ARBA" id="ARBA00012417"/>
    </source>
</evidence>
<dbReference type="SUPFAM" id="SSF55785">
    <property type="entry name" value="PYP-like sensor domain (PAS domain)"/>
    <property type="match status" value="1"/>
</dbReference>
<dbReference type="InterPro" id="IPR036397">
    <property type="entry name" value="RNaseH_sf"/>
</dbReference>
<dbReference type="GO" id="GO:0003677">
    <property type="term" value="F:DNA binding"/>
    <property type="evidence" value="ECO:0007669"/>
    <property type="project" value="InterPro"/>
</dbReference>
<feature type="coiled-coil region" evidence="5">
    <location>
        <begin position="119"/>
        <end position="146"/>
    </location>
</feature>
<dbReference type="GO" id="GO:0008408">
    <property type="term" value="F:3'-5' exonuclease activity"/>
    <property type="evidence" value="ECO:0007669"/>
    <property type="project" value="TreeGrafter"/>
</dbReference>
<dbReference type="InterPro" id="IPR012337">
    <property type="entry name" value="RNaseH-like_sf"/>
</dbReference>
<keyword evidence="6" id="KW-0472">Membrane</keyword>
<dbReference type="InterPro" id="IPR035965">
    <property type="entry name" value="PAS-like_dom_sf"/>
</dbReference>
<dbReference type="SMART" id="SM00479">
    <property type="entry name" value="EXOIII"/>
    <property type="match status" value="1"/>
</dbReference>
<dbReference type="InterPro" id="IPR006054">
    <property type="entry name" value="DnaQ"/>
</dbReference>
<gene>
    <name evidence="9" type="ORF">SAMN04488056_107160</name>
</gene>
<organism evidence="9 10">
    <name type="scientific">Cohaesibacter marisflavi</name>
    <dbReference type="NCBI Taxonomy" id="655353"/>
    <lineage>
        <taxon>Bacteria</taxon>
        <taxon>Pseudomonadati</taxon>
        <taxon>Pseudomonadota</taxon>
        <taxon>Alphaproteobacteria</taxon>
        <taxon>Hyphomicrobiales</taxon>
        <taxon>Cohaesibacteraceae</taxon>
    </lineage>
</organism>
<evidence type="ECO:0000313" key="10">
    <source>
        <dbReference type="Proteomes" id="UP000199236"/>
    </source>
</evidence>
<evidence type="ECO:0000256" key="5">
    <source>
        <dbReference type="SAM" id="Coils"/>
    </source>
</evidence>
<dbReference type="RefSeq" id="WP_090073417.1">
    <property type="nucleotide sequence ID" value="NZ_FOVR01000007.1"/>
</dbReference>
<feature type="transmembrane region" description="Helical" evidence="6">
    <location>
        <begin position="51"/>
        <end position="70"/>
    </location>
</feature>
<dbReference type="PANTHER" id="PTHR30231">
    <property type="entry name" value="DNA POLYMERASE III SUBUNIT EPSILON"/>
    <property type="match status" value="1"/>
</dbReference>
<dbReference type="GO" id="GO:0003887">
    <property type="term" value="F:DNA-directed DNA polymerase activity"/>
    <property type="evidence" value="ECO:0007669"/>
    <property type="project" value="UniProtKB-EC"/>
</dbReference>
<dbReference type="InterPro" id="IPR013520">
    <property type="entry name" value="Ribonucl_H"/>
</dbReference>
<feature type="domain" description="PAS" evidence="7">
    <location>
        <begin position="145"/>
        <end position="211"/>
    </location>
</feature>
<accession>A0A1I5HWD8</accession>
<dbReference type="SMART" id="SM00091">
    <property type="entry name" value="PAS"/>
    <property type="match status" value="1"/>
</dbReference>
<dbReference type="CDD" id="cd00130">
    <property type="entry name" value="PAS"/>
    <property type="match status" value="1"/>
</dbReference>
<dbReference type="EC" id="2.7.7.7" evidence="1"/>
<dbReference type="Gene3D" id="3.30.420.10">
    <property type="entry name" value="Ribonuclease H-like superfamily/Ribonuclease H"/>
    <property type="match status" value="1"/>
</dbReference>
<dbReference type="GO" id="GO:0045004">
    <property type="term" value="P:DNA replication proofreading"/>
    <property type="evidence" value="ECO:0007669"/>
    <property type="project" value="TreeGrafter"/>
</dbReference>
<dbReference type="Proteomes" id="UP000199236">
    <property type="component" value="Unassembled WGS sequence"/>
</dbReference>
<dbReference type="STRING" id="655353.SAMN04488056_107160"/>
<dbReference type="FunFam" id="3.30.420.10:FF:000045">
    <property type="entry name" value="3'-5' exonuclease DinG"/>
    <property type="match status" value="1"/>
</dbReference>
<evidence type="ECO:0000256" key="4">
    <source>
        <dbReference type="ARBA" id="ARBA00049244"/>
    </source>
</evidence>
<dbReference type="Pfam" id="PF00929">
    <property type="entry name" value="RNase_T"/>
    <property type="match status" value="1"/>
</dbReference>
<dbReference type="InterPro" id="IPR000014">
    <property type="entry name" value="PAS"/>
</dbReference>
<keyword evidence="6" id="KW-0812">Transmembrane</keyword>
<dbReference type="SUPFAM" id="SSF53098">
    <property type="entry name" value="Ribonuclease H-like"/>
    <property type="match status" value="1"/>
</dbReference>
<evidence type="ECO:0000256" key="3">
    <source>
        <dbReference type="ARBA" id="ARBA00026073"/>
    </source>
</evidence>
<dbReference type="OrthoDB" id="9808528at2"/>
<proteinExistence type="predicted"/>
<keyword evidence="10" id="KW-1185">Reference proteome</keyword>
<feature type="transmembrane region" description="Helical" evidence="6">
    <location>
        <begin position="17"/>
        <end position="39"/>
    </location>
</feature>
<evidence type="ECO:0000256" key="6">
    <source>
        <dbReference type="SAM" id="Phobius"/>
    </source>
</evidence>
<sequence length="719" mass="79951">MAPPTNKLERLSLRLRIFLFFALIAASALVIIAASLYFALQRIGPEATPHLVLFGGIAAFAILFVTGWVWQKFDLNVAQPIEHISKDVRSLVHAGASRGMDQETGKYLGLLNPAIREITNALTEARDETEKQIADATEETHKQTARLESVISNLEQGVLICSLDHKITLYNKRALKILHVSGEIGLGRSLFSIVSAAPFRHALERLGHRLQEGRHKHHREGLSQLVICATADGKHTLQGRVTLLLDDAQQSPTGFIVTFDDMTRQLADNVERDSLLQSALSDLRHPAANLLASAEILAGDYALAPEARLTLEKMLAEEANSLSTRLEQYDKRSHDMLTSAWPMSDVYSSSLFNSVLRRNSSEDLHLTCEFIGDPVWLHCDSITIVELIEYALRKVAEITGQRAFLLRASEQDHKIYIDLHWHGAPLSVAAINGWLDDPLDPDLGGITSRDVLQRHKSDFWSAPAPDGTAHLRLPLSLPRDHHTNQPQDEQMLLLPERLEFYDFELMERKYLGALEDRPLRELDFVVFDTETTGLDPSGGDEIISIAGVRIVNGRIMHGEIFDQYVHPGRSIPPASTKIHHISNEMVADAPPIQTILPRFHSFVSDAVLVAHNAAFDMKFLSLKQDETGIRFTNPVLDTVLLAAHLQGQTGSLTLDALAEQFDIEIPAQMRHTALGDSLATAQLLLRLIDLLEASGVQTLRDAVAAEKKAEAIRRQQARY</sequence>